<evidence type="ECO:0000313" key="3">
    <source>
        <dbReference type="Proteomes" id="UP000664698"/>
    </source>
</evidence>
<accession>A0ABS3BXS7</accession>
<dbReference type="RefSeq" id="WP_206571141.1">
    <property type="nucleotide sequence ID" value="NZ_JAFKCW010000005.1"/>
</dbReference>
<sequence>MKRNKLIFYLIGTLVLVLLVHIVRSSFSNPGMERFVKDFEELGFYRNENNTGPVLRVYAIRSLHDNSPEYMREYAETKPHTKYGRTLVFFFSAELEEKVQLAPAEPFFSPDLEPFLLAKFEKTPMGEGRFTLVKP</sequence>
<gene>
    <name evidence="2" type="ORF">J0A67_19885</name>
</gene>
<keyword evidence="1" id="KW-1133">Transmembrane helix</keyword>
<name>A0ABS3BXS7_9BACT</name>
<keyword evidence="1" id="KW-0472">Membrane</keyword>
<dbReference type="EMBL" id="JAFKCW010000005">
    <property type="protein sequence ID" value="MBN7803145.1"/>
    <property type="molecule type" value="Genomic_DNA"/>
</dbReference>
<proteinExistence type="predicted"/>
<keyword evidence="1" id="KW-0812">Transmembrane</keyword>
<feature type="transmembrane region" description="Helical" evidence="1">
    <location>
        <begin position="6"/>
        <end position="27"/>
    </location>
</feature>
<evidence type="ECO:0000313" key="2">
    <source>
        <dbReference type="EMBL" id="MBN7803145.1"/>
    </source>
</evidence>
<evidence type="ECO:0000256" key="1">
    <source>
        <dbReference type="SAM" id="Phobius"/>
    </source>
</evidence>
<comment type="caution">
    <text evidence="2">The sequence shown here is derived from an EMBL/GenBank/DDBJ whole genome shotgun (WGS) entry which is preliminary data.</text>
</comment>
<protein>
    <submittedName>
        <fullName evidence="2">Uncharacterized protein</fullName>
    </submittedName>
</protein>
<dbReference type="Proteomes" id="UP000664698">
    <property type="component" value="Unassembled WGS sequence"/>
</dbReference>
<organism evidence="2 3">
    <name type="scientific">Algoriphagus aestuariicola</name>
    <dbReference type="NCBI Taxonomy" id="1852016"/>
    <lineage>
        <taxon>Bacteria</taxon>
        <taxon>Pseudomonadati</taxon>
        <taxon>Bacteroidota</taxon>
        <taxon>Cytophagia</taxon>
        <taxon>Cytophagales</taxon>
        <taxon>Cyclobacteriaceae</taxon>
        <taxon>Algoriphagus</taxon>
    </lineage>
</organism>
<keyword evidence="3" id="KW-1185">Reference proteome</keyword>
<reference evidence="2 3" key="1">
    <citation type="submission" date="2021-03" db="EMBL/GenBank/DDBJ databases">
        <title>novel species isolated from a fishpond in China.</title>
        <authorList>
            <person name="Lu H."/>
            <person name="Cai Z."/>
        </authorList>
    </citation>
    <scope>NUCLEOTIDE SEQUENCE [LARGE SCALE GENOMIC DNA]</scope>
    <source>
        <strain evidence="2 3">JCM 31546</strain>
    </source>
</reference>